<feature type="signal peptide" evidence="10">
    <location>
        <begin position="1"/>
        <end position="27"/>
    </location>
</feature>
<keyword evidence="4 10" id="KW-0378">Hydrolase</keyword>
<dbReference type="InterPro" id="IPR012334">
    <property type="entry name" value="Pectin_lyas_fold"/>
</dbReference>
<feature type="domain" description="Pectinesterase catalytic" evidence="11">
    <location>
        <begin position="33"/>
        <end position="326"/>
    </location>
</feature>
<dbReference type="GO" id="GO:0042545">
    <property type="term" value="P:cell wall modification"/>
    <property type="evidence" value="ECO:0007669"/>
    <property type="project" value="UniProtKB-UniRule"/>
</dbReference>
<dbReference type="PANTHER" id="PTHR31321:SF134">
    <property type="entry name" value="PECTINESTERASE"/>
    <property type="match status" value="1"/>
</dbReference>
<dbReference type="Proteomes" id="UP000639772">
    <property type="component" value="Unassembled WGS sequence"/>
</dbReference>
<evidence type="ECO:0000256" key="9">
    <source>
        <dbReference type="PROSITE-ProRule" id="PRU10040"/>
    </source>
</evidence>
<comment type="caution">
    <text evidence="13">The sequence shown here is derived from an EMBL/GenBank/DDBJ whole genome shotgun (WGS) entry which is preliminary data.</text>
</comment>
<dbReference type="GO" id="GO:0045490">
    <property type="term" value="P:pectin catabolic process"/>
    <property type="evidence" value="ECO:0007669"/>
    <property type="project" value="UniProtKB-UniRule"/>
</dbReference>
<dbReference type="FunFam" id="2.160.20.10:FF:000013">
    <property type="entry name" value="Pectinesterase"/>
    <property type="match status" value="1"/>
</dbReference>
<evidence type="ECO:0000256" key="6">
    <source>
        <dbReference type="ARBA" id="ARBA00023180"/>
    </source>
</evidence>
<gene>
    <name evidence="13" type="ORF">HPP92_005041</name>
    <name evidence="12" type="ORF">HPP92_005422</name>
</gene>
<name>A0A835VCU3_VANPL</name>
<dbReference type="InterPro" id="IPR033131">
    <property type="entry name" value="Pectinesterase_Asp_AS"/>
</dbReference>
<keyword evidence="14" id="KW-1185">Reference proteome</keyword>
<evidence type="ECO:0000256" key="7">
    <source>
        <dbReference type="ARBA" id="ARBA00047928"/>
    </source>
</evidence>
<evidence type="ECO:0000256" key="10">
    <source>
        <dbReference type="RuleBase" id="RU000589"/>
    </source>
</evidence>
<evidence type="ECO:0000256" key="5">
    <source>
        <dbReference type="ARBA" id="ARBA00023085"/>
    </source>
</evidence>
<evidence type="ECO:0000313" key="15">
    <source>
        <dbReference type="Proteomes" id="UP000639772"/>
    </source>
</evidence>
<dbReference type="PROSITE" id="PS00503">
    <property type="entry name" value="PECTINESTERASE_2"/>
    <property type="match status" value="1"/>
</dbReference>
<evidence type="ECO:0000256" key="1">
    <source>
        <dbReference type="ARBA" id="ARBA00005184"/>
    </source>
</evidence>
<evidence type="ECO:0000256" key="4">
    <source>
        <dbReference type="ARBA" id="ARBA00022801"/>
    </source>
</evidence>
<keyword evidence="10" id="KW-0732">Signal</keyword>
<feature type="chain" id="PRO_5034202871" description="Pectinesterase" evidence="10">
    <location>
        <begin position="28"/>
        <end position="337"/>
    </location>
</feature>
<dbReference type="EMBL" id="JADCNM010000002">
    <property type="protein sequence ID" value="KAG0494047.1"/>
    <property type="molecule type" value="Genomic_DNA"/>
</dbReference>
<evidence type="ECO:0000313" key="12">
    <source>
        <dbReference type="EMBL" id="KAG0492024.1"/>
    </source>
</evidence>
<keyword evidence="5 10" id="KW-0063">Aspartyl esterase</keyword>
<dbReference type="OrthoDB" id="2019149at2759"/>
<keyword evidence="6" id="KW-0325">Glycoprotein</keyword>
<dbReference type="UniPathway" id="UPA00545">
    <property type="reaction ID" value="UER00823"/>
</dbReference>
<dbReference type="InterPro" id="IPR000070">
    <property type="entry name" value="Pectinesterase_cat"/>
</dbReference>
<dbReference type="Proteomes" id="UP000636800">
    <property type="component" value="Chromosome 2"/>
</dbReference>
<evidence type="ECO:0000256" key="8">
    <source>
        <dbReference type="ARBA" id="ARBA00057335"/>
    </source>
</evidence>
<evidence type="ECO:0000256" key="2">
    <source>
        <dbReference type="ARBA" id="ARBA00008891"/>
    </source>
</evidence>
<comment type="similarity">
    <text evidence="2">Belongs to the pectinesterase family.</text>
</comment>
<reference evidence="14 15" key="1">
    <citation type="journal article" date="2020" name="Nat. Food">
        <title>A phased Vanilla planifolia genome enables genetic improvement of flavour and production.</title>
        <authorList>
            <person name="Hasing T."/>
            <person name="Tang H."/>
            <person name="Brym M."/>
            <person name="Khazi F."/>
            <person name="Huang T."/>
            <person name="Chambers A.H."/>
        </authorList>
    </citation>
    <scope>NUCLEOTIDE SEQUENCE [LARGE SCALE GENOMIC DNA]</scope>
    <source>
        <tissue evidence="13">Leaf</tissue>
    </source>
</reference>
<comment type="function">
    <text evidence="8">Acts in the modification of cell walls via demethylesterification of cell wall pectin.</text>
</comment>
<dbReference type="EC" id="3.1.1.11" evidence="3 10"/>
<dbReference type="EMBL" id="JADCNL010000002">
    <property type="protein sequence ID" value="KAG0492024.1"/>
    <property type="molecule type" value="Genomic_DNA"/>
</dbReference>
<dbReference type="InterPro" id="IPR011050">
    <property type="entry name" value="Pectin_lyase_fold/virulence"/>
</dbReference>
<organism evidence="13 15">
    <name type="scientific">Vanilla planifolia</name>
    <name type="common">Vanilla</name>
    <dbReference type="NCBI Taxonomy" id="51239"/>
    <lineage>
        <taxon>Eukaryota</taxon>
        <taxon>Viridiplantae</taxon>
        <taxon>Streptophyta</taxon>
        <taxon>Embryophyta</taxon>
        <taxon>Tracheophyta</taxon>
        <taxon>Spermatophyta</taxon>
        <taxon>Magnoliopsida</taxon>
        <taxon>Liliopsida</taxon>
        <taxon>Asparagales</taxon>
        <taxon>Orchidaceae</taxon>
        <taxon>Vanilloideae</taxon>
        <taxon>Vanilleae</taxon>
        <taxon>Vanilla</taxon>
    </lineage>
</organism>
<dbReference type="SUPFAM" id="SSF51126">
    <property type="entry name" value="Pectin lyase-like"/>
    <property type="match status" value="1"/>
</dbReference>
<dbReference type="GO" id="GO:0030599">
    <property type="term" value="F:pectinesterase activity"/>
    <property type="evidence" value="ECO:0007669"/>
    <property type="project" value="UniProtKB-UniRule"/>
</dbReference>
<dbReference type="Gene3D" id="2.160.20.10">
    <property type="entry name" value="Single-stranded right-handed beta-helix, Pectin lyase-like"/>
    <property type="match status" value="1"/>
</dbReference>
<comment type="catalytic activity">
    <reaction evidence="7 10">
        <text>[(1-&gt;4)-alpha-D-galacturonosyl methyl ester](n) + n H2O = [(1-&gt;4)-alpha-D-galacturonosyl](n) + n methanol + n H(+)</text>
        <dbReference type="Rhea" id="RHEA:22380"/>
        <dbReference type="Rhea" id="RHEA-COMP:14570"/>
        <dbReference type="Rhea" id="RHEA-COMP:14573"/>
        <dbReference type="ChEBI" id="CHEBI:15377"/>
        <dbReference type="ChEBI" id="CHEBI:15378"/>
        <dbReference type="ChEBI" id="CHEBI:17790"/>
        <dbReference type="ChEBI" id="CHEBI:140522"/>
        <dbReference type="ChEBI" id="CHEBI:140523"/>
        <dbReference type="EC" id="3.1.1.11"/>
    </reaction>
</comment>
<feature type="active site" evidence="9">
    <location>
        <position position="192"/>
    </location>
</feature>
<dbReference type="AlphaFoldDB" id="A0A835VCU3"/>
<dbReference type="PANTHER" id="PTHR31321">
    <property type="entry name" value="ACYL-COA THIOESTER HYDROLASE YBHC-RELATED"/>
    <property type="match status" value="1"/>
</dbReference>
<comment type="pathway">
    <text evidence="1 10">Glycan metabolism; pectin degradation; 2-dehydro-3-deoxy-D-gluconate from pectin: step 1/5.</text>
</comment>
<protein>
    <recommendedName>
        <fullName evidence="3 10">Pectinesterase</fullName>
        <ecNumber evidence="3 10">3.1.1.11</ecNumber>
    </recommendedName>
</protein>
<sequence length="337" mass="37558">MWRIFSGLVTLIISLLLVSFYVKFSDGQFARSITVDSNGGGEFASVQAAINSVADGNSDWILINIKAGIYREKVTLPKDKSYLVIRGERPESTIIEWNTDMEASLWTNSSNLAADVLSSATFTSSASDIVFQGITIKNTYEGQNGPKAAIALAVSGDRTSFYSCRFIGIQDTLCDNLGRHYFHDCYIEGSVDFIFGYARSTYENCNINTVPDKGLKAGWITANGRRSLDDASAYVFKSCKISGSFKTYLGRAWNKYSRVIFYRTDMSNCVVPQGWDHWATPDKGASTTFAEAECSGTGADVSQRVKWEKKLRPEELEEFISTNQFINYDGWLDKQPH</sequence>
<evidence type="ECO:0000256" key="3">
    <source>
        <dbReference type="ARBA" id="ARBA00013229"/>
    </source>
</evidence>
<accession>A0A835VCU3</accession>
<dbReference type="Pfam" id="PF01095">
    <property type="entry name" value="Pectinesterase"/>
    <property type="match status" value="1"/>
</dbReference>
<evidence type="ECO:0000259" key="11">
    <source>
        <dbReference type="Pfam" id="PF01095"/>
    </source>
</evidence>
<evidence type="ECO:0000313" key="14">
    <source>
        <dbReference type="Proteomes" id="UP000636800"/>
    </source>
</evidence>
<evidence type="ECO:0000313" key="13">
    <source>
        <dbReference type="EMBL" id="KAG0494047.1"/>
    </source>
</evidence>
<proteinExistence type="inferred from homology"/>